<dbReference type="GO" id="GO:0005737">
    <property type="term" value="C:cytoplasm"/>
    <property type="evidence" value="ECO:0007669"/>
    <property type="project" value="TreeGrafter"/>
</dbReference>
<dbReference type="InterPro" id="IPR016149">
    <property type="entry name" value="Casein_kin_II_reg-sub_N"/>
</dbReference>
<dbReference type="Proteomes" id="UP000245609">
    <property type="component" value="Unassembled WGS sequence"/>
</dbReference>
<dbReference type="STRING" id="133381.A0A2T9Y431"/>
<dbReference type="GO" id="GO:0005956">
    <property type="term" value="C:protein kinase CK2 complex"/>
    <property type="evidence" value="ECO:0007669"/>
    <property type="project" value="UniProtKB-UniRule"/>
</dbReference>
<dbReference type="Pfam" id="PF01214">
    <property type="entry name" value="CK_II_beta"/>
    <property type="match status" value="2"/>
</dbReference>
<evidence type="ECO:0000256" key="1">
    <source>
        <dbReference type="ARBA" id="ARBA00006941"/>
    </source>
</evidence>
<dbReference type="GO" id="GO:0034456">
    <property type="term" value="C:UTP-C complex"/>
    <property type="evidence" value="ECO:0007669"/>
    <property type="project" value="TreeGrafter"/>
</dbReference>
<dbReference type="InterPro" id="IPR035991">
    <property type="entry name" value="Casein_kinase_II_beta-like"/>
</dbReference>
<dbReference type="GO" id="GO:0006359">
    <property type="term" value="P:regulation of transcription by RNA polymerase III"/>
    <property type="evidence" value="ECO:0007669"/>
    <property type="project" value="TreeGrafter"/>
</dbReference>
<dbReference type="PANTHER" id="PTHR11740:SF39">
    <property type="entry name" value="CASEIN KINASE II SUBUNIT BETA"/>
    <property type="match status" value="1"/>
</dbReference>
<dbReference type="OrthoDB" id="3971593at2759"/>
<dbReference type="FunFam" id="2.20.25.20:FF:000001">
    <property type="entry name" value="Casein kinase II subunit beta"/>
    <property type="match status" value="1"/>
</dbReference>
<proteinExistence type="inferred from homology"/>
<comment type="subunit">
    <text evidence="3">Tetramer of two alpha and two beta subunits.</text>
</comment>
<dbReference type="InterPro" id="IPR000704">
    <property type="entry name" value="Casein_kinase_II_reg-sub"/>
</dbReference>
<dbReference type="PANTHER" id="PTHR11740">
    <property type="entry name" value="CASEIN KINASE II SUBUNIT BETA"/>
    <property type="match status" value="1"/>
</dbReference>
<dbReference type="PRINTS" id="PR00472">
    <property type="entry name" value="CASNKINASEII"/>
</dbReference>
<accession>A0A2T9Y431</accession>
<evidence type="ECO:0000313" key="4">
    <source>
        <dbReference type="EMBL" id="PVU87063.1"/>
    </source>
</evidence>
<evidence type="ECO:0000313" key="5">
    <source>
        <dbReference type="Proteomes" id="UP000245609"/>
    </source>
</evidence>
<dbReference type="SMART" id="SM01085">
    <property type="entry name" value="CK_II_beta"/>
    <property type="match status" value="1"/>
</dbReference>
<comment type="function">
    <text evidence="2 3">Regulatory subunit of casein kinase II/CK2. As part of the kinase complex regulates the basal catalytic activity of the alpha subunit a constitutively active serine/threonine-protein kinase that phosphorylates a large number of substrates containing acidic residues C-terminal to the phosphorylated serine or threonine.</text>
</comment>
<protein>
    <recommendedName>
        <fullName evidence="3">Casein kinase II subunit beta</fullName>
        <shortName evidence="3">CK II beta</shortName>
    </recommendedName>
</protein>
<dbReference type="SUPFAM" id="SSF57798">
    <property type="entry name" value="Casein kinase II beta subunit"/>
    <property type="match status" value="1"/>
</dbReference>
<dbReference type="Gene3D" id="1.10.1820.10">
    <property type="entry name" value="protein kinase ck2 holoenzyme, chain C, domain 1"/>
    <property type="match status" value="1"/>
</dbReference>
<keyword evidence="5" id="KW-1185">Reference proteome</keyword>
<sequence length="200" mass="23317">MSNSDSDSDSEFSKSWVEWFLSIKGNEFFCEVDEEYMLDFFNLTGLNAEIPCFQEALELITDNLGTAQFPFIQEKHRRKEFGVCPRVLCANNPLLPVGIYDAPKQHPVVLYCGLCEDIYNVRQNKYKVIDGAYFGTTFPHMFYDTFPALKTRNTNPDPHELRYEPKIFGFKVHSIAKLHRWQDDNVKKEKLLIDRLSKNS</sequence>
<evidence type="ECO:0000256" key="2">
    <source>
        <dbReference type="ARBA" id="ARBA00045899"/>
    </source>
</evidence>
<dbReference type="EMBL" id="MBFS01003365">
    <property type="protein sequence ID" value="PVU87063.1"/>
    <property type="molecule type" value="Genomic_DNA"/>
</dbReference>
<dbReference type="AlphaFoldDB" id="A0A2T9Y431"/>
<comment type="similarity">
    <text evidence="1 3">Belongs to the casein kinase 2 subunit beta family.</text>
</comment>
<evidence type="ECO:0000256" key="3">
    <source>
        <dbReference type="RuleBase" id="RU361268"/>
    </source>
</evidence>
<reference evidence="4 5" key="1">
    <citation type="journal article" date="2018" name="MBio">
        <title>Comparative Genomics Reveals the Core Gene Toolbox for the Fungus-Insect Symbiosis.</title>
        <authorList>
            <person name="Wang Y."/>
            <person name="Stata M."/>
            <person name="Wang W."/>
            <person name="Stajich J.E."/>
            <person name="White M.M."/>
            <person name="Moncalvo J.M."/>
        </authorList>
    </citation>
    <scope>NUCLEOTIDE SEQUENCE [LARGE SCALE GENOMIC DNA]</scope>
    <source>
        <strain evidence="4 5">SC-DP-2</strain>
    </source>
</reference>
<dbReference type="GO" id="GO:0019887">
    <property type="term" value="F:protein kinase regulator activity"/>
    <property type="evidence" value="ECO:0007669"/>
    <property type="project" value="InterPro"/>
</dbReference>
<gene>
    <name evidence="4" type="ORF">BB560_006552</name>
</gene>
<name>A0A2T9Y431_9FUNG</name>
<comment type="caution">
    <text evidence="4">The sequence shown here is derived from an EMBL/GenBank/DDBJ whole genome shotgun (WGS) entry which is preliminary data.</text>
</comment>
<dbReference type="Gene3D" id="2.20.25.20">
    <property type="match status" value="1"/>
</dbReference>
<organism evidence="4 5">
    <name type="scientific">Smittium megazygosporum</name>
    <dbReference type="NCBI Taxonomy" id="133381"/>
    <lineage>
        <taxon>Eukaryota</taxon>
        <taxon>Fungi</taxon>
        <taxon>Fungi incertae sedis</taxon>
        <taxon>Zoopagomycota</taxon>
        <taxon>Kickxellomycotina</taxon>
        <taxon>Harpellomycetes</taxon>
        <taxon>Harpellales</taxon>
        <taxon>Legeriomycetaceae</taxon>
        <taxon>Smittium</taxon>
    </lineage>
</organism>